<evidence type="ECO:0000256" key="1">
    <source>
        <dbReference type="SAM" id="MobiDB-lite"/>
    </source>
</evidence>
<keyword evidence="2" id="KW-0830">Ubiquinone</keyword>
<comment type="caution">
    <text evidence="2">The sequence shown here is derived from an EMBL/GenBank/DDBJ whole genome shotgun (WGS) entry which is preliminary data.</text>
</comment>
<reference evidence="2 3" key="1">
    <citation type="journal article" date="2018" name="Mol. Plant">
        <title>The genome of Artemisia annua provides insight into the evolution of Asteraceae family and artemisinin biosynthesis.</title>
        <authorList>
            <person name="Shen Q."/>
            <person name="Zhang L."/>
            <person name="Liao Z."/>
            <person name="Wang S."/>
            <person name="Yan T."/>
            <person name="Shi P."/>
            <person name="Liu M."/>
            <person name="Fu X."/>
            <person name="Pan Q."/>
            <person name="Wang Y."/>
            <person name="Lv Z."/>
            <person name="Lu X."/>
            <person name="Zhang F."/>
            <person name="Jiang W."/>
            <person name="Ma Y."/>
            <person name="Chen M."/>
            <person name="Hao X."/>
            <person name="Li L."/>
            <person name="Tang Y."/>
            <person name="Lv G."/>
            <person name="Zhou Y."/>
            <person name="Sun X."/>
            <person name="Brodelius P.E."/>
            <person name="Rose J.K.C."/>
            <person name="Tang K."/>
        </authorList>
    </citation>
    <scope>NUCLEOTIDE SEQUENCE [LARGE SCALE GENOMIC DNA]</scope>
    <source>
        <strain evidence="3">cv. Huhao1</strain>
        <tissue evidence="2">Leaf</tissue>
    </source>
</reference>
<proteinExistence type="predicted"/>
<name>A0A2U1NWL4_ARTAN</name>
<dbReference type="OrthoDB" id="5376590at2759"/>
<dbReference type="Gene3D" id="3.50.50.100">
    <property type="match status" value="1"/>
</dbReference>
<sequence>MDDDLLPADNRGQSSITRITLKLERLGVNRQHKPLLEWLLAQFLNKWESNLGSSGRGQAETDETLQVKGHPRVFAVSDSSGLRDPTGKVLPQHRN</sequence>
<organism evidence="2 3">
    <name type="scientific">Artemisia annua</name>
    <name type="common">Sweet wormwood</name>
    <dbReference type="NCBI Taxonomy" id="35608"/>
    <lineage>
        <taxon>Eukaryota</taxon>
        <taxon>Viridiplantae</taxon>
        <taxon>Streptophyta</taxon>
        <taxon>Embryophyta</taxon>
        <taxon>Tracheophyta</taxon>
        <taxon>Spermatophyta</taxon>
        <taxon>Magnoliopsida</taxon>
        <taxon>eudicotyledons</taxon>
        <taxon>Gunneridae</taxon>
        <taxon>Pentapetalae</taxon>
        <taxon>asterids</taxon>
        <taxon>campanulids</taxon>
        <taxon>Asterales</taxon>
        <taxon>Asteraceae</taxon>
        <taxon>Asteroideae</taxon>
        <taxon>Anthemideae</taxon>
        <taxon>Artemisiinae</taxon>
        <taxon>Artemisia</taxon>
    </lineage>
</organism>
<dbReference type="AlphaFoldDB" id="A0A2U1NWL4"/>
<evidence type="ECO:0000313" key="3">
    <source>
        <dbReference type="Proteomes" id="UP000245207"/>
    </source>
</evidence>
<dbReference type="Proteomes" id="UP000245207">
    <property type="component" value="Unassembled WGS sequence"/>
</dbReference>
<evidence type="ECO:0000313" key="2">
    <source>
        <dbReference type="EMBL" id="PWA77889.1"/>
    </source>
</evidence>
<feature type="region of interest" description="Disordered" evidence="1">
    <location>
        <begin position="51"/>
        <end position="95"/>
    </location>
</feature>
<gene>
    <name evidence="2" type="ORF">CTI12_AA221100</name>
</gene>
<keyword evidence="3" id="KW-1185">Reference proteome</keyword>
<dbReference type="EMBL" id="PKPP01002062">
    <property type="protein sequence ID" value="PWA77889.1"/>
    <property type="molecule type" value="Genomic_DNA"/>
</dbReference>
<accession>A0A2U1NWL4</accession>
<dbReference type="STRING" id="35608.A0A2U1NWL4"/>
<protein>
    <submittedName>
        <fullName evidence="2">Alternative NAD(P)H-ubiquinone oxidoreductase C1</fullName>
    </submittedName>
</protein>